<evidence type="ECO:0000256" key="4">
    <source>
        <dbReference type="PROSITE-ProRule" id="PRU00284"/>
    </source>
</evidence>
<dbReference type="GO" id="GO:0006935">
    <property type="term" value="P:chemotaxis"/>
    <property type="evidence" value="ECO:0007669"/>
    <property type="project" value="InterPro"/>
</dbReference>
<dbReference type="GO" id="GO:0004888">
    <property type="term" value="F:transmembrane signaling receptor activity"/>
    <property type="evidence" value="ECO:0007669"/>
    <property type="project" value="InterPro"/>
</dbReference>
<comment type="similarity">
    <text evidence="3">Belongs to the methyl-accepting chemotaxis (MCP) protein family.</text>
</comment>
<evidence type="ECO:0000259" key="8">
    <source>
        <dbReference type="PROSITE" id="PS50111"/>
    </source>
</evidence>
<dbReference type="Pfam" id="PF12729">
    <property type="entry name" value="4HB_MCP_1"/>
    <property type="match status" value="1"/>
</dbReference>
<protein>
    <submittedName>
        <fullName evidence="10">HAMP domain-containing protein</fullName>
    </submittedName>
</protein>
<evidence type="ECO:0000259" key="9">
    <source>
        <dbReference type="PROSITE" id="PS50885"/>
    </source>
</evidence>
<dbReference type="InterPro" id="IPR047347">
    <property type="entry name" value="YvaQ-like_sensor"/>
</dbReference>
<name>A0A4Q1SD34_9BACT</name>
<dbReference type="Gene3D" id="1.10.287.950">
    <property type="entry name" value="Methyl-accepting chemotaxis protein"/>
    <property type="match status" value="1"/>
</dbReference>
<keyword evidence="2" id="KW-0488">Methylation</keyword>
<keyword evidence="7" id="KW-1133">Transmembrane helix</keyword>
<dbReference type="SUPFAM" id="SSF58104">
    <property type="entry name" value="Methyl-accepting chemotaxis protein (MCP) signaling domain"/>
    <property type="match status" value="1"/>
</dbReference>
<keyword evidence="7" id="KW-0812">Transmembrane</keyword>
<keyword evidence="4" id="KW-0807">Transducer</keyword>
<keyword evidence="7" id="KW-0472">Membrane</keyword>
<accession>A0A4Q1SD34</accession>
<gene>
    <name evidence="10" type="ORF">ESZ00_11045</name>
</gene>
<evidence type="ECO:0000256" key="6">
    <source>
        <dbReference type="SAM" id="MobiDB-lite"/>
    </source>
</evidence>
<feature type="transmembrane region" description="Helical" evidence="7">
    <location>
        <begin position="191"/>
        <end position="213"/>
    </location>
</feature>
<dbReference type="FunFam" id="1.10.287.950:FF:000001">
    <property type="entry name" value="Methyl-accepting chemotaxis sensory transducer"/>
    <property type="match status" value="1"/>
</dbReference>
<feature type="compositionally biased region" description="Polar residues" evidence="6">
    <location>
        <begin position="534"/>
        <end position="547"/>
    </location>
</feature>
<keyword evidence="11" id="KW-1185">Reference proteome</keyword>
<dbReference type="InterPro" id="IPR004090">
    <property type="entry name" value="Chemotax_Me-accpt_rcpt"/>
</dbReference>
<reference evidence="10 11" key="1">
    <citation type="journal article" date="2016" name="Int. J. Syst. Evol. Microbiol.">
        <title>Acidipila dinghuensis sp. nov., an acidobacterium isolated from forest soil.</title>
        <authorList>
            <person name="Jiang Y.W."/>
            <person name="Wang J."/>
            <person name="Chen M.H."/>
            <person name="Lv Y.Y."/>
            <person name="Qiu L.H."/>
        </authorList>
    </citation>
    <scope>NUCLEOTIDE SEQUENCE [LARGE SCALE GENOMIC DNA]</scope>
    <source>
        <strain evidence="10 11">DHOF10</strain>
    </source>
</reference>
<dbReference type="Proteomes" id="UP000290253">
    <property type="component" value="Unassembled WGS sequence"/>
</dbReference>
<evidence type="ECO:0000256" key="3">
    <source>
        <dbReference type="ARBA" id="ARBA00029447"/>
    </source>
</evidence>
<dbReference type="CDD" id="cd06225">
    <property type="entry name" value="HAMP"/>
    <property type="match status" value="1"/>
</dbReference>
<dbReference type="InterPro" id="IPR003660">
    <property type="entry name" value="HAMP_dom"/>
</dbReference>
<dbReference type="GO" id="GO:0005886">
    <property type="term" value="C:plasma membrane"/>
    <property type="evidence" value="ECO:0007669"/>
    <property type="project" value="TreeGrafter"/>
</dbReference>
<dbReference type="OrthoDB" id="117499at2"/>
<evidence type="ECO:0000256" key="7">
    <source>
        <dbReference type="SAM" id="Phobius"/>
    </source>
</evidence>
<feature type="domain" description="Methyl-accepting transducer" evidence="8">
    <location>
        <begin position="271"/>
        <end position="500"/>
    </location>
</feature>
<dbReference type="PROSITE" id="PS50885">
    <property type="entry name" value="HAMP"/>
    <property type="match status" value="1"/>
</dbReference>
<dbReference type="PANTHER" id="PTHR43531:SF14">
    <property type="entry name" value="METHYL-ACCEPTING CHEMOTAXIS PROTEIN I-RELATED"/>
    <property type="match status" value="1"/>
</dbReference>
<dbReference type="AlphaFoldDB" id="A0A4Q1SD34"/>
<evidence type="ECO:0000256" key="1">
    <source>
        <dbReference type="ARBA" id="ARBA00004370"/>
    </source>
</evidence>
<dbReference type="InterPro" id="IPR004089">
    <property type="entry name" value="MCPsignal_dom"/>
</dbReference>
<dbReference type="Pfam" id="PF00015">
    <property type="entry name" value="MCPsignal"/>
    <property type="match status" value="1"/>
</dbReference>
<dbReference type="InterPro" id="IPR024478">
    <property type="entry name" value="HlyB_4HB_MCP"/>
</dbReference>
<dbReference type="SMART" id="SM00283">
    <property type="entry name" value="MA"/>
    <property type="match status" value="1"/>
</dbReference>
<dbReference type="InterPro" id="IPR051310">
    <property type="entry name" value="MCP_chemotaxis"/>
</dbReference>
<comment type="subcellular location">
    <subcellularLocation>
        <location evidence="1">Membrane</location>
    </subcellularLocation>
</comment>
<sequence>MMNNLRIRTRITLAFAVVILISVLMSVFAINRVMNIGQRADIVDGDYVPSAAALSDIQTRTQHEVQLLLKHAGSTSDAEMTEIESQIKALRDQNDDAYRAYEALPSEDAERKLYEKAKEDRAAFNDKFEQIRQLSRLNTPQGNAKAQQMIDGDLQVYLTNYDDDLQAVVDFDNKGSVEGLKVVRDAVGSTIHGLIVGLTLAIVLAIIVSMMIIRSISGPIAMAVESLELVATGDLTASLNIDSKDEIGRMAEALNTAVGKLRTTLQSVWDSADNTNSAATELASATASIASGAQEQAASLEETSASLEEITATVRQSADNARQASQLASGSKDAAVQGQEVVSSAVAAMEEINLASAKISDIISTIDEIAFQTNLLAVNAAVEAARAGEQGRGFAVVATEVRSLAQRSAGAAKEIKGLIEDSRRKVERGSELVNRSGETLQGIVTSVKRVTDIVGEIAIASAEQSTGVEQVNTAMTQMDQVTQANSAQTEELSSTAQTLSEQASQLMKTVSAFKLGTETGAAVSTPAKIKSASRKPSTLIKKTTGSFSHARPSAAHRPSPSMAGTHARQPELAMSAHGGGDDSFEEF</sequence>
<dbReference type="PANTHER" id="PTHR43531">
    <property type="entry name" value="PROTEIN ICFG"/>
    <property type="match status" value="1"/>
</dbReference>
<dbReference type="Pfam" id="PF00672">
    <property type="entry name" value="HAMP"/>
    <property type="match status" value="1"/>
</dbReference>
<dbReference type="RefSeq" id="WP_129208307.1">
    <property type="nucleotide sequence ID" value="NZ_BMGU01000003.1"/>
</dbReference>
<feature type="domain" description="HAMP" evidence="9">
    <location>
        <begin position="214"/>
        <end position="266"/>
    </location>
</feature>
<comment type="caution">
    <text evidence="10">The sequence shown here is derived from an EMBL/GenBank/DDBJ whole genome shotgun (WGS) entry which is preliminary data.</text>
</comment>
<dbReference type="EMBL" id="SDMK01000002">
    <property type="protein sequence ID" value="RXS95139.1"/>
    <property type="molecule type" value="Genomic_DNA"/>
</dbReference>
<feature type="coiled-coil region" evidence="5">
    <location>
        <begin position="80"/>
        <end position="134"/>
    </location>
</feature>
<dbReference type="PRINTS" id="PR00260">
    <property type="entry name" value="CHEMTRNSDUCR"/>
</dbReference>
<evidence type="ECO:0000256" key="2">
    <source>
        <dbReference type="ARBA" id="ARBA00022481"/>
    </source>
</evidence>
<proteinExistence type="inferred from homology"/>
<evidence type="ECO:0000256" key="5">
    <source>
        <dbReference type="SAM" id="Coils"/>
    </source>
</evidence>
<evidence type="ECO:0000313" key="11">
    <source>
        <dbReference type="Proteomes" id="UP000290253"/>
    </source>
</evidence>
<organism evidence="10 11">
    <name type="scientific">Silvibacterium dinghuense</name>
    <dbReference type="NCBI Taxonomy" id="1560006"/>
    <lineage>
        <taxon>Bacteria</taxon>
        <taxon>Pseudomonadati</taxon>
        <taxon>Acidobacteriota</taxon>
        <taxon>Terriglobia</taxon>
        <taxon>Terriglobales</taxon>
        <taxon>Acidobacteriaceae</taxon>
        <taxon>Silvibacterium</taxon>
    </lineage>
</organism>
<evidence type="ECO:0000313" key="10">
    <source>
        <dbReference type="EMBL" id="RXS95139.1"/>
    </source>
</evidence>
<dbReference type="CDD" id="cd11386">
    <property type="entry name" value="MCP_signal"/>
    <property type="match status" value="1"/>
</dbReference>
<dbReference type="SMART" id="SM00304">
    <property type="entry name" value="HAMP"/>
    <property type="match status" value="1"/>
</dbReference>
<keyword evidence="5" id="KW-0175">Coiled coil</keyword>
<dbReference type="PROSITE" id="PS50111">
    <property type="entry name" value="CHEMOTAXIS_TRANSDUC_2"/>
    <property type="match status" value="1"/>
</dbReference>
<dbReference type="CDD" id="cd19411">
    <property type="entry name" value="MCP2201-like_sensor"/>
    <property type="match status" value="1"/>
</dbReference>
<dbReference type="GO" id="GO:0007165">
    <property type="term" value="P:signal transduction"/>
    <property type="evidence" value="ECO:0007669"/>
    <property type="project" value="UniProtKB-KW"/>
</dbReference>
<feature type="region of interest" description="Disordered" evidence="6">
    <location>
        <begin position="526"/>
        <end position="587"/>
    </location>
</feature>